<dbReference type="InterPro" id="IPR050288">
    <property type="entry name" value="Cellulose_deg_GH3"/>
</dbReference>
<evidence type="ECO:0000259" key="5">
    <source>
        <dbReference type="SMART" id="SM01217"/>
    </source>
</evidence>
<dbReference type="NCBIfam" id="NF011678">
    <property type="entry name" value="PRK15098.1"/>
    <property type="match status" value="1"/>
</dbReference>
<evidence type="ECO:0000256" key="4">
    <source>
        <dbReference type="RuleBase" id="RU361161"/>
    </source>
</evidence>
<dbReference type="InterPro" id="IPR036881">
    <property type="entry name" value="Glyco_hydro_3_C_sf"/>
</dbReference>
<comment type="caution">
    <text evidence="6">The sequence shown here is derived from an EMBL/GenBank/DDBJ whole genome shotgun (WGS) entry which is preliminary data.</text>
</comment>
<dbReference type="InterPro" id="IPR002772">
    <property type="entry name" value="Glyco_hydro_3_C"/>
</dbReference>
<dbReference type="PRINTS" id="PR00133">
    <property type="entry name" value="GLHYDRLASE3"/>
</dbReference>
<dbReference type="SUPFAM" id="SSF51445">
    <property type="entry name" value="(Trans)glycosidases"/>
    <property type="match status" value="1"/>
</dbReference>
<keyword evidence="4 6" id="KW-0326">Glycosidase</keyword>
<dbReference type="Gene3D" id="3.20.20.300">
    <property type="entry name" value="Glycoside hydrolase, family 3, N-terminal domain"/>
    <property type="match status" value="1"/>
</dbReference>
<gene>
    <name evidence="6" type="primary">bglX</name>
    <name evidence="6" type="ORF">G5B05_11480</name>
</gene>
<evidence type="ECO:0000256" key="1">
    <source>
        <dbReference type="ARBA" id="ARBA00005336"/>
    </source>
</evidence>
<dbReference type="Proteomes" id="UP000768180">
    <property type="component" value="Unassembled WGS sequence"/>
</dbReference>
<dbReference type="InterPro" id="IPR036962">
    <property type="entry name" value="Glyco_hydro_3_N_sf"/>
</dbReference>
<evidence type="ECO:0000256" key="2">
    <source>
        <dbReference type="ARBA" id="ARBA00022801"/>
    </source>
</evidence>
<organism evidence="6 7">
    <name type="scientific">Fusicatenibacter saccharivorans</name>
    <dbReference type="NCBI Taxonomy" id="1150298"/>
    <lineage>
        <taxon>Bacteria</taxon>
        <taxon>Bacillati</taxon>
        <taxon>Bacillota</taxon>
        <taxon>Clostridia</taxon>
        <taxon>Lachnospirales</taxon>
        <taxon>Lachnospiraceae</taxon>
        <taxon>Fusicatenibacter</taxon>
    </lineage>
</organism>
<dbReference type="InterPro" id="IPR026891">
    <property type="entry name" value="Fn3-like"/>
</dbReference>
<dbReference type="InterPro" id="IPR001764">
    <property type="entry name" value="Glyco_hydro_3_N"/>
</dbReference>
<dbReference type="EMBL" id="JAAITQ010000021">
    <property type="protein sequence ID" value="NSE17015.1"/>
    <property type="molecule type" value="Genomic_DNA"/>
</dbReference>
<keyword evidence="2 4" id="KW-0378">Hydrolase</keyword>
<protein>
    <submittedName>
        <fullName evidence="6">Beta-glucosidase BglX</fullName>
        <ecNumber evidence="6">3.2.1.21</ecNumber>
    </submittedName>
</protein>
<keyword evidence="3" id="KW-0119">Carbohydrate metabolism</keyword>
<dbReference type="Pfam" id="PF14310">
    <property type="entry name" value="Fn3-like"/>
    <property type="match status" value="1"/>
</dbReference>
<keyword evidence="7" id="KW-1185">Reference proteome</keyword>
<dbReference type="RefSeq" id="WP_022461253.1">
    <property type="nucleotide sequence ID" value="NZ_CABJFB010000017.1"/>
</dbReference>
<dbReference type="Pfam" id="PF01915">
    <property type="entry name" value="Glyco_hydro_3_C"/>
    <property type="match status" value="1"/>
</dbReference>
<dbReference type="InterPro" id="IPR017853">
    <property type="entry name" value="GH"/>
</dbReference>
<reference evidence="6 7" key="1">
    <citation type="journal article" date="2020" name="Cell Host Microbe">
        <title>Functional and Genomic Variation between Human-Derived Isolates of Lachnospiraceae Reveals Inter- and Intra-Species Diversity.</title>
        <authorList>
            <person name="Sorbara M.T."/>
            <person name="Littmann E.R."/>
            <person name="Fontana E."/>
            <person name="Moody T.U."/>
            <person name="Kohout C.E."/>
            <person name="Gjonbalaj M."/>
            <person name="Eaton V."/>
            <person name="Seok R."/>
            <person name="Leiner I.M."/>
            <person name="Pamer E.G."/>
        </authorList>
    </citation>
    <scope>NUCLEOTIDE SEQUENCE [LARGE SCALE GENOMIC DNA]</scope>
    <source>
        <strain evidence="6 7">MSK.14.54</strain>
    </source>
</reference>
<dbReference type="Gene3D" id="2.60.40.10">
    <property type="entry name" value="Immunoglobulins"/>
    <property type="match status" value="1"/>
</dbReference>
<dbReference type="PROSITE" id="PS00775">
    <property type="entry name" value="GLYCOSYL_HYDROL_F3"/>
    <property type="match status" value="1"/>
</dbReference>
<feature type="domain" description="Fibronectin type III-like" evidence="5">
    <location>
        <begin position="656"/>
        <end position="725"/>
    </location>
</feature>
<dbReference type="GO" id="GO:0008422">
    <property type="term" value="F:beta-glucosidase activity"/>
    <property type="evidence" value="ECO:0007669"/>
    <property type="project" value="UniProtKB-EC"/>
</dbReference>
<dbReference type="Pfam" id="PF00933">
    <property type="entry name" value="Glyco_hydro_3"/>
    <property type="match status" value="1"/>
</dbReference>
<sequence>MEIGELKKLFDDMTIEEKAGQLFQTVGAMYDDEAVISGPMQEMGITEKDIQLAGTVLGTMGAEKIKRIQKKYMEAHPHHIPLVFMLDIINGYKTVYPIPLAQGATFQPDLVKECAAMAAKEGAADGLHITFSPMVDLVRDARWGRVMESTGEDVYLNGLYARAMVEGYQGADISGGEKLGACVKHFAGYGGAEAGRDYNTVEVSERTFRDFYLPAYKEAVEAGSALVMTSFNTINGIPASVNKWLMRDILREEMGFDGVLISDFGAIGECVNHGAAEDRADATKKALEAGVDIDMMSGTYPENIPALLKDKSISVELIEECAWRIMKLKNDLGLFENPYKGADEIKAKACILSEAHRELAQKTAENSFVLLKNKDNILPLDKKKKIAMIGPYIDRRYMLGGWSFTGNPEDVITIKNAAEEKLADYEIVYAQGCPILSEDVKLEGFANYTEEKFSQEDCEKMKEEALRAAKEADVVVLAIGEHFLQSGEATSKGIIEIPKIQQELFEALSEVNSEIAVVLFNGRPLDIRILEERAKAILEVWMPGTMGGAAIVEVLRGAVSPAGKLPMSFPYCVSQVPVHYDEFPTGRRHHPGKDKDRYVSKYLDMPNKPLYSFGYGLTYTQFEISDLELSKTVMKPGESVTVSVKVKNTGDREGTETLQLYIHDIAGSVVRPVKQLKGFERVILNAGEEKEVCFTVDEKMLRFLRADNTFGSEPGKFEVFIGNSSEVEECKVFELLKG</sequence>
<dbReference type="PANTHER" id="PTHR42715">
    <property type="entry name" value="BETA-GLUCOSIDASE"/>
    <property type="match status" value="1"/>
</dbReference>
<dbReference type="EC" id="3.2.1.21" evidence="6"/>
<dbReference type="PANTHER" id="PTHR42715:SF10">
    <property type="entry name" value="BETA-GLUCOSIDASE"/>
    <property type="match status" value="1"/>
</dbReference>
<dbReference type="Gene3D" id="3.40.50.1700">
    <property type="entry name" value="Glycoside hydrolase family 3 C-terminal domain"/>
    <property type="match status" value="1"/>
</dbReference>
<comment type="similarity">
    <text evidence="1 4">Belongs to the glycosyl hydrolase 3 family.</text>
</comment>
<accession>A0ABX2GH57</accession>
<evidence type="ECO:0000313" key="6">
    <source>
        <dbReference type="EMBL" id="NSE17015.1"/>
    </source>
</evidence>
<dbReference type="InterPro" id="IPR019800">
    <property type="entry name" value="Glyco_hydro_3_AS"/>
</dbReference>
<dbReference type="SMART" id="SM01217">
    <property type="entry name" value="Fn3_like"/>
    <property type="match status" value="1"/>
</dbReference>
<proteinExistence type="inferred from homology"/>
<name>A0ABX2GH57_9FIRM</name>
<evidence type="ECO:0000256" key="3">
    <source>
        <dbReference type="ARBA" id="ARBA00023277"/>
    </source>
</evidence>
<evidence type="ECO:0000313" key="7">
    <source>
        <dbReference type="Proteomes" id="UP000768180"/>
    </source>
</evidence>
<dbReference type="SUPFAM" id="SSF52279">
    <property type="entry name" value="Beta-D-glucan exohydrolase, C-terminal domain"/>
    <property type="match status" value="1"/>
</dbReference>
<dbReference type="InterPro" id="IPR013783">
    <property type="entry name" value="Ig-like_fold"/>
</dbReference>